<evidence type="ECO:0000259" key="6">
    <source>
        <dbReference type="PROSITE" id="PS50950"/>
    </source>
</evidence>
<comment type="caution">
    <text evidence="7">The sequence shown here is derived from an EMBL/GenBank/DDBJ whole genome shotgun (WGS) entry which is preliminary data.</text>
</comment>
<evidence type="ECO:0000256" key="4">
    <source>
        <dbReference type="ARBA" id="ARBA00023125"/>
    </source>
</evidence>
<keyword evidence="8" id="KW-1185">Reference proteome</keyword>
<proteinExistence type="predicted"/>
<keyword evidence="3" id="KW-0862">Zinc</keyword>
<dbReference type="SUPFAM" id="SSF57716">
    <property type="entry name" value="Glucocorticoid receptor-like (DNA-binding domain)"/>
    <property type="match status" value="1"/>
</dbReference>
<dbReference type="Proteomes" id="UP000821853">
    <property type="component" value="Unassembled WGS sequence"/>
</dbReference>
<gene>
    <name evidence="7" type="ORF">HPB48_017217</name>
</gene>
<name>A0A9J6GV58_HAELO</name>
<dbReference type="VEuPathDB" id="VectorBase:HLOH_051135"/>
<reference evidence="7 8" key="1">
    <citation type="journal article" date="2020" name="Cell">
        <title>Large-Scale Comparative Analyses of Tick Genomes Elucidate Their Genetic Diversity and Vector Capacities.</title>
        <authorList>
            <consortium name="Tick Genome and Microbiome Consortium (TIGMIC)"/>
            <person name="Jia N."/>
            <person name="Wang J."/>
            <person name="Shi W."/>
            <person name="Du L."/>
            <person name="Sun Y."/>
            <person name="Zhan W."/>
            <person name="Jiang J.F."/>
            <person name="Wang Q."/>
            <person name="Zhang B."/>
            <person name="Ji P."/>
            <person name="Bell-Sakyi L."/>
            <person name="Cui X.M."/>
            <person name="Yuan T.T."/>
            <person name="Jiang B.G."/>
            <person name="Yang W.F."/>
            <person name="Lam T.T."/>
            <person name="Chang Q.C."/>
            <person name="Ding S.J."/>
            <person name="Wang X.J."/>
            <person name="Zhu J.G."/>
            <person name="Ruan X.D."/>
            <person name="Zhao L."/>
            <person name="Wei J.T."/>
            <person name="Ye R.Z."/>
            <person name="Que T.C."/>
            <person name="Du C.H."/>
            <person name="Zhou Y.H."/>
            <person name="Cheng J.X."/>
            <person name="Dai P.F."/>
            <person name="Guo W.B."/>
            <person name="Han X.H."/>
            <person name="Huang E.J."/>
            <person name="Li L.F."/>
            <person name="Wei W."/>
            <person name="Gao Y.C."/>
            <person name="Liu J.Z."/>
            <person name="Shao H.Z."/>
            <person name="Wang X."/>
            <person name="Wang C.C."/>
            <person name="Yang T.C."/>
            <person name="Huo Q.B."/>
            <person name="Li W."/>
            <person name="Chen H.Y."/>
            <person name="Chen S.E."/>
            <person name="Zhou L.G."/>
            <person name="Ni X.B."/>
            <person name="Tian J.H."/>
            <person name="Sheng Y."/>
            <person name="Liu T."/>
            <person name="Pan Y.S."/>
            <person name="Xia L.Y."/>
            <person name="Li J."/>
            <person name="Zhao F."/>
            <person name="Cao W.C."/>
        </authorList>
    </citation>
    <scope>NUCLEOTIDE SEQUENCE [LARGE SCALE GENOMIC DNA]</scope>
    <source>
        <strain evidence="7">HaeL-2018</strain>
    </source>
</reference>
<dbReference type="EMBL" id="JABSTR010000008">
    <property type="protein sequence ID" value="KAH9378287.1"/>
    <property type="molecule type" value="Genomic_DNA"/>
</dbReference>
<evidence type="ECO:0000256" key="1">
    <source>
        <dbReference type="ARBA" id="ARBA00022723"/>
    </source>
</evidence>
<dbReference type="Pfam" id="PF05485">
    <property type="entry name" value="THAP"/>
    <property type="match status" value="1"/>
</dbReference>
<evidence type="ECO:0000313" key="7">
    <source>
        <dbReference type="EMBL" id="KAH9378287.1"/>
    </source>
</evidence>
<keyword evidence="1" id="KW-0479">Metal-binding</keyword>
<organism evidence="7 8">
    <name type="scientific">Haemaphysalis longicornis</name>
    <name type="common">Bush tick</name>
    <dbReference type="NCBI Taxonomy" id="44386"/>
    <lineage>
        <taxon>Eukaryota</taxon>
        <taxon>Metazoa</taxon>
        <taxon>Ecdysozoa</taxon>
        <taxon>Arthropoda</taxon>
        <taxon>Chelicerata</taxon>
        <taxon>Arachnida</taxon>
        <taxon>Acari</taxon>
        <taxon>Parasitiformes</taxon>
        <taxon>Ixodida</taxon>
        <taxon>Ixodoidea</taxon>
        <taxon>Ixodidae</taxon>
        <taxon>Haemaphysalinae</taxon>
        <taxon>Haemaphysalis</taxon>
    </lineage>
</organism>
<evidence type="ECO:0000313" key="8">
    <source>
        <dbReference type="Proteomes" id="UP000821853"/>
    </source>
</evidence>
<dbReference type="AlphaFoldDB" id="A0A9J6GV58"/>
<dbReference type="GO" id="GO:0008270">
    <property type="term" value="F:zinc ion binding"/>
    <property type="evidence" value="ECO:0007669"/>
    <property type="project" value="UniProtKB-KW"/>
</dbReference>
<protein>
    <recommendedName>
        <fullName evidence="6">THAP-type domain-containing protein</fullName>
    </recommendedName>
</protein>
<sequence length="105" mass="12535">MQHRCNTGYSRIKQAQKLSFKAPAESGRRSVWERNLRRSDRRLTPDCAICELHFEKEYVHCQGLLYIHCQGLFIILTAHRRVLSVRARPSHRALFQRFYRTLLHV</sequence>
<evidence type="ECO:0000256" key="2">
    <source>
        <dbReference type="ARBA" id="ARBA00022771"/>
    </source>
</evidence>
<keyword evidence="4 5" id="KW-0238">DNA-binding</keyword>
<feature type="domain" description="THAP-type" evidence="6">
    <location>
        <begin position="1"/>
        <end position="92"/>
    </location>
</feature>
<accession>A0A9J6GV58</accession>
<dbReference type="PROSITE" id="PS50950">
    <property type="entry name" value="ZF_THAP"/>
    <property type="match status" value="1"/>
</dbReference>
<evidence type="ECO:0000256" key="5">
    <source>
        <dbReference type="PROSITE-ProRule" id="PRU00309"/>
    </source>
</evidence>
<keyword evidence="2 5" id="KW-0863">Zinc-finger</keyword>
<dbReference type="InterPro" id="IPR006612">
    <property type="entry name" value="THAP_Znf"/>
</dbReference>
<evidence type="ECO:0000256" key="3">
    <source>
        <dbReference type="ARBA" id="ARBA00022833"/>
    </source>
</evidence>
<dbReference type="GO" id="GO:0003677">
    <property type="term" value="F:DNA binding"/>
    <property type="evidence" value="ECO:0007669"/>
    <property type="project" value="UniProtKB-UniRule"/>
</dbReference>